<evidence type="ECO:0000259" key="1">
    <source>
        <dbReference type="Pfam" id="PF12728"/>
    </source>
</evidence>
<dbReference type="InterPro" id="IPR041657">
    <property type="entry name" value="HTH_17"/>
</dbReference>
<keyword evidence="3" id="KW-1185">Reference proteome</keyword>
<gene>
    <name evidence="2" type="ORF">FA740_19190</name>
</gene>
<dbReference type="RefSeq" id="WP_136858396.1">
    <property type="nucleotide sequence ID" value="NZ_SUNH01000071.1"/>
</dbReference>
<evidence type="ECO:0000313" key="2">
    <source>
        <dbReference type="EMBL" id="TJZ76887.1"/>
    </source>
</evidence>
<dbReference type="OrthoDB" id="7281306at2"/>
<protein>
    <submittedName>
        <fullName evidence="2">Helix-turn-helix domain-containing protein</fullName>
    </submittedName>
</protein>
<proteinExistence type="predicted"/>
<feature type="domain" description="Helix-turn-helix" evidence="1">
    <location>
        <begin position="15"/>
        <end position="61"/>
    </location>
</feature>
<reference evidence="2 3" key="1">
    <citation type="submission" date="2019-04" db="EMBL/GenBank/DDBJ databases">
        <authorList>
            <person name="Li J."/>
        </authorList>
    </citation>
    <scope>NUCLEOTIDE SEQUENCE [LARGE SCALE GENOMIC DNA]</scope>
    <source>
        <strain evidence="2 3">CCTCC AB2016182</strain>
    </source>
</reference>
<dbReference type="Pfam" id="PF12728">
    <property type="entry name" value="HTH_17"/>
    <property type="match status" value="1"/>
</dbReference>
<sequence>MSEALHTPLHTLSHMSPAQAAQVADVSRWTIMRAIKSHDLQASRDNRNQWRITPDALKAWRAHTVRAPLNLHTPHTQETVAELREKLAAETVRADVAEAILAHERKALAATETDRDRWRAMAEKLADRPRRSWWPWRKS</sequence>
<dbReference type="AlphaFoldDB" id="A0A4U0Q6M6"/>
<comment type="caution">
    <text evidence="2">The sequence shown here is derived from an EMBL/GenBank/DDBJ whole genome shotgun (WGS) entry which is preliminary data.</text>
</comment>
<accession>A0A4U0Q6M6</accession>
<evidence type="ECO:0000313" key="3">
    <source>
        <dbReference type="Proteomes" id="UP000306223"/>
    </source>
</evidence>
<name>A0A4U0Q6M6_9RHOB</name>
<dbReference type="EMBL" id="SUNH01000071">
    <property type="protein sequence ID" value="TJZ76887.1"/>
    <property type="molecule type" value="Genomic_DNA"/>
</dbReference>
<organism evidence="2 3">
    <name type="scientific">Paracoccus hibiscisoli</name>
    <dbReference type="NCBI Taxonomy" id="2023261"/>
    <lineage>
        <taxon>Bacteria</taxon>
        <taxon>Pseudomonadati</taxon>
        <taxon>Pseudomonadota</taxon>
        <taxon>Alphaproteobacteria</taxon>
        <taxon>Rhodobacterales</taxon>
        <taxon>Paracoccaceae</taxon>
        <taxon>Paracoccus</taxon>
    </lineage>
</organism>
<dbReference type="Proteomes" id="UP000306223">
    <property type="component" value="Unassembled WGS sequence"/>
</dbReference>